<evidence type="ECO:0000313" key="2">
    <source>
        <dbReference type="Proteomes" id="UP000885826"/>
    </source>
</evidence>
<evidence type="ECO:0008006" key="3">
    <source>
        <dbReference type="Google" id="ProtNLM"/>
    </source>
</evidence>
<comment type="caution">
    <text evidence="1">The sequence shown here is derived from an EMBL/GenBank/DDBJ whole genome shotgun (WGS) entry which is preliminary data.</text>
</comment>
<dbReference type="InterPro" id="IPR015943">
    <property type="entry name" value="WD40/YVTN_repeat-like_dom_sf"/>
</dbReference>
<name>A0A9C9JZR5_UNCW3</name>
<dbReference type="Gene3D" id="2.130.10.10">
    <property type="entry name" value="YVTN repeat-like/Quinoprotein amine dehydrogenase"/>
    <property type="match status" value="1"/>
</dbReference>
<protein>
    <recommendedName>
        <fullName evidence="3">Sortilin N-terminal domain-containing protein</fullName>
    </recommendedName>
</protein>
<reference evidence="1" key="1">
    <citation type="journal article" date="2020" name="mSystems">
        <title>Genome- and Community-Level Interaction Insights into Carbon Utilization and Element Cycling Functions of Hydrothermarchaeota in Hydrothermal Sediment.</title>
        <authorList>
            <person name="Zhou Z."/>
            <person name="Liu Y."/>
            <person name="Xu W."/>
            <person name="Pan J."/>
            <person name="Luo Z.H."/>
            <person name="Li M."/>
        </authorList>
    </citation>
    <scope>NUCLEOTIDE SEQUENCE</scope>
    <source>
        <strain evidence="1">HyVt-388</strain>
    </source>
</reference>
<evidence type="ECO:0000313" key="1">
    <source>
        <dbReference type="EMBL" id="HEC78176.1"/>
    </source>
</evidence>
<dbReference type="EMBL" id="DRIG01000037">
    <property type="protein sequence ID" value="HEC78176.1"/>
    <property type="molecule type" value="Genomic_DNA"/>
</dbReference>
<dbReference type="SUPFAM" id="SSF110296">
    <property type="entry name" value="Oligoxyloglucan reducing end-specific cellobiohydrolase"/>
    <property type="match status" value="1"/>
</dbReference>
<dbReference type="AlphaFoldDB" id="A0A9C9JZR5"/>
<sequence>MYKTTDGGNSWQEIDEGICARKLFSLIVHPGSNQTLFAGGQFSVYKTTNGGDWSEVVKGFKILKFEDFSDNSDKNLK</sequence>
<dbReference type="Proteomes" id="UP000885826">
    <property type="component" value="Unassembled WGS sequence"/>
</dbReference>
<gene>
    <name evidence="1" type="ORF">ENI34_03420</name>
</gene>
<organism evidence="1 2">
    <name type="scientific">candidate division WOR-3 bacterium</name>
    <dbReference type="NCBI Taxonomy" id="2052148"/>
    <lineage>
        <taxon>Bacteria</taxon>
        <taxon>Bacteria division WOR-3</taxon>
    </lineage>
</organism>
<proteinExistence type="predicted"/>
<accession>A0A9C9JZR5</accession>